<reference evidence="4" key="1">
    <citation type="journal article" date="2019" name="Int. J. Syst. Evol. Microbiol.">
        <title>The Global Catalogue of Microorganisms (GCM) 10K type strain sequencing project: providing services to taxonomists for standard genome sequencing and annotation.</title>
        <authorList>
            <consortium name="The Broad Institute Genomics Platform"/>
            <consortium name="The Broad Institute Genome Sequencing Center for Infectious Disease"/>
            <person name="Wu L."/>
            <person name="Ma J."/>
        </authorList>
    </citation>
    <scope>NUCLEOTIDE SEQUENCE [LARGE SCALE GENOMIC DNA]</scope>
    <source>
        <strain evidence="4">CCUG 60742</strain>
    </source>
</reference>
<dbReference type="RefSeq" id="WP_377137080.1">
    <property type="nucleotide sequence ID" value="NZ_JBHTIA010000002.1"/>
</dbReference>
<evidence type="ECO:0000313" key="4">
    <source>
        <dbReference type="Proteomes" id="UP001597073"/>
    </source>
</evidence>
<feature type="coiled-coil region" evidence="1">
    <location>
        <begin position="418"/>
        <end position="445"/>
    </location>
</feature>
<feature type="chain" id="PRO_5047501659" evidence="2">
    <location>
        <begin position="19"/>
        <end position="461"/>
    </location>
</feature>
<evidence type="ECO:0000256" key="2">
    <source>
        <dbReference type="SAM" id="SignalP"/>
    </source>
</evidence>
<accession>A0ABW2Z8S4</accession>
<name>A0ABW2Z8S4_9SPHI</name>
<feature type="signal peptide" evidence="2">
    <location>
        <begin position="1"/>
        <end position="18"/>
    </location>
</feature>
<keyword evidence="4" id="KW-1185">Reference proteome</keyword>
<dbReference type="Proteomes" id="UP001597073">
    <property type="component" value="Unassembled WGS sequence"/>
</dbReference>
<sequence>MKKIIFALLFFVPFGASAQWTTAGSNIYNSNTGNVGIGTTAPGNMLQIGTPSVGITFYNGGGTAGTAQLTNFQTNGAAMIGTAVGDGTNNYRINMFADNINSLTGLAVTGSSGNPGFVIRNTAAEYLRVLGNGNVGIGTSSPNARVDLFAPTEQLRLSYNSSNYASFLASSNGGLTVSSTGGGNITVTPSGGVFAVSGGLITYGINSTLYIPSTYTAVSTGYSIYQYASSATNFLRTAFYGNGAAPLTTNANYSGTIFASTTVNTPASGTNAWLSNVLVKPVGTVTSGGAAVTNTASLYIDGASSAGTNNYALYSPSGNNYFGGSVGIGATITNSTDKLAVNGTIHAKEVKVDLTGWPDFVFGSNYTLPSLKGLKKFIVLNHHLPEVPSEKEVIESGVNLGQMNKILLQKVEELTLYMIAKDEQLNRQQAEMDFLKNQVGELLKASKKAYIKTSMSTKSKK</sequence>
<comment type="caution">
    <text evidence="3">The sequence shown here is derived from an EMBL/GenBank/DDBJ whole genome shotgun (WGS) entry which is preliminary data.</text>
</comment>
<gene>
    <name evidence="3" type="ORF">ACFQZI_00020</name>
</gene>
<proteinExistence type="predicted"/>
<evidence type="ECO:0000313" key="3">
    <source>
        <dbReference type="EMBL" id="MFD0763216.1"/>
    </source>
</evidence>
<dbReference type="EMBL" id="JBHTIA010000002">
    <property type="protein sequence ID" value="MFD0763216.1"/>
    <property type="molecule type" value="Genomic_DNA"/>
</dbReference>
<keyword evidence="1" id="KW-0175">Coiled coil</keyword>
<protein>
    <submittedName>
        <fullName evidence="3">Uncharacterized protein</fullName>
    </submittedName>
</protein>
<organism evidence="3 4">
    <name type="scientific">Mucilaginibacter lutimaris</name>
    <dbReference type="NCBI Taxonomy" id="931629"/>
    <lineage>
        <taxon>Bacteria</taxon>
        <taxon>Pseudomonadati</taxon>
        <taxon>Bacteroidota</taxon>
        <taxon>Sphingobacteriia</taxon>
        <taxon>Sphingobacteriales</taxon>
        <taxon>Sphingobacteriaceae</taxon>
        <taxon>Mucilaginibacter</taxon>
    </lineage>
</organism>
<evidence type="ECO:0000256" key="1">
    <source>
        <dbReference type="SAM" id="Coils"/>
    </source>
</evidence>
<keyword evidence="2" id="KW-0732">Signal</keyword>